<reference evidence="10 11" key="1">
    <citation type="submission" date="2016-01" db="EMBL/GenBank/DDBJ databases">
        <title>The new phylogeny of the genus Mycobacterium.</title>
        <authorList>
            <person name="Tarcisio F."/>
            <person name="Conor M."/>
            <person name="Antonella G."/>
            <person name="Elisabetta G."/>
            <person name="Giulia F.S."/>
            <person name="Sara T."/>
            <person name="Anna F."/>
            <person name="Clotilde B."/>
            <person name="Roberto B."/>
            <person name="Veronica D.S."/>
            <person name="Fabio R."/>
            <person name="Monica P."/>
            <person name="Olivier J."/>
            <person name="Enrico T."/>
            <person name="Nicola S."/>
        </authorList>
    </citation>
    <scope>NUCLEOTIDE SEQUENCE [LARGE SCALE GENOMIC DNA]</scope>
    <source>
        <strain evidence="10 11">DSM 44572</strain>
    </source>
</reference>
<dbReference type="GO" id="GO:0051537">
    <property type="term" value="F:2 iron, 2 sulfur cluster binding"/>
    <property type="evidence" value="ECO:0007669"/>
    <property type="project" value="UniProtKB-KW"/>
</dbReference>
<keyword evidence="2" id="KW-0285">Flavoprotein</keyword>
<protein>
    <recommendedName>
        <fullName evidence="12">Ferredoxin</fullName>
    </recommendedName>
</protein>
<dbReference type="InterPro" id="IPR006058">
    <property type="entry name" value="2Fe2S_fd_BS"/>
</dbReference>
<dbReference type="Gene3D" id="3.10.20.30">
    <property type="match status" value="1"/>
</dbReference>
<dbReference type="Pfam" id="PF00111">
    <property type="entry name" value="Fer2"/>
    <property type="match status" value="1"/>
</dbReference>
<dbReference type="OrthoDB" id="502624at2"/>
<dbReference type="GO" id="GO:0016491">
    <property type="term" value="F:oxidoreductase activity"/>
    <property type="evidence" value="ECO:0007669"/>
    <property type="project" value="UniProtKB-KW"/>
</dbReference>
<comment type="cofactor">
    <cofactor evidence="1">
        <name>FAD</name>
        <dbReference type="ChEBI" id="CHEBI:57692"/>
    </cofactor>
</comment>
<dbReference type="CDD" id="cd00207">
    <property type="entry name" value="fer2"/>
    <property type="match status" value="1"/>
</dbReference>
<gene>
    <name evidence="10" type="ORF">AWC19_13650</name>
</gene>
<evidence type="ECO:0000259" key="8">
    <source>
        <dbReference type="PROSITE" id="PS51085"/>
    </source>
</evidence>
<feature type="domain" description="2Fe-2S ferredoxin-type" evidence="8">
    <location>
        <begin position="234"/>
        <end position="321"/>
    </location>
</feature>
<dbReference type="PANTHER" id="PTHR47354:SF1">
    <property type="entry name" value="CARNITINE MONOOXYGENASE REDUCTASE SUBUNIT"/>
    <property type="match status" value="1"/>
</dbReference>
<dbReference type="SUPFAM" id="SSF52343">
    <property type="entry name" value="Ferredoxin reductase-like, C-terminal NADP-linked domain"/>
    <property type="match status" value="1"/>
</dbReference>
<dbReference type="Gene3D" id="3.40.50.80">
    <property type="entry name" value="Nucleotide-binding domain of ferredoxin-NADP reductase (FNR) module"/>
    <property type="match status" value="1"/>
</dbReference>
<dbReference type="InterPro" id="IPR012675">
    <property type="entry name" value="Beta-grasp_dom_sf"/>
</dbReference>
<dbReference type="PROSITE" id="PS51384">
    <property type="entry name" value="FAD_FR"/>
    <property type="match status" value="1"/>
</dbReference>
<dbReference type="RefSeq" id="WP_085079530.1">
    <property type="nucleotide sequence ID" value="NZ_JACKRZ010000258.1"/>
</dbReference>
<dbReference type="SUPFAM" id="SSF54292">
    <property type="entry name" value="2Fe-2S ferredoxin-like"/>
    <property type="match status" value="1"/>
</dbReference>
<accession>A0A1X1ZF81</accession>
<evidence type="ECO:0008006" key="12">
    <source>
        <dbReference type="Google" id="ProtNLM"/>
    </source>
</evidence>
<dbReference type="PRINTS" id="PR00409">
    <property type="entry name" value="PHDIOXRDTASE"/>
</dbReference>
<dbReference type="InterPro" id="IPR050415">
    <property type="entry name" value="MRET"/>
</dbReference>
<keyword evidence="5" id="KW-0560">Oxidoreductase</keyword>
<evidence type="ECO:0000256" key="4">
    <source>
        <dbReference type="ARBA" id="ARBA00022723"/>
    </source>
</evidence>
<dbReference type="Pfam" id="PF00175">
    <property type="entry name" value="NAD_binding_1"/>
    <property type="match status" value="1"/>
</dbReference>
<evidence type="ECO:0000256" key="3">
    <source>
        <dbReference type="ARBA" id="ARBA00022714"/>
    </source>
</evidence>
<dbReference type="EMBL" id="LQPJ01000116">
    <property type="protein sequence ID" value="ORW21988.1"/>
    <property type="molecule type" value="Genomic_DNA"/>
</dbReference>
<dbReference type="InterPro" id="IPR017938">
    <property type="entry name" value="Riboflavin_synthase-like_b-brl"/>
</dbReference>
<dbReference type="PROSITE" id="PS51085">
    <property type="entry name" value="2FE2S_FER_2"/>
    <property type="match status" value="1"/>
</dbReference>
<dbReference type="GO" id="GO:0046872">
    <property type="term" value="F:metal ion binding"/>
    <property type="evidence" value="ECO:0007669"/>
    <property type="project" value="UniProtKB-KW"/>
</dbReference>
<dbReference type="PROSITE" id="PS00197">
    <property type="entry name" value="2FE2S_FER_1"/>
    <property type="match status" value="1"/>
</dbReference>
<keyword evidence="7" id="KW-0411">Iron-sulfur</keyword>
<evidence type="ECO:0000256" key="7">
    <source>
        <dbReference type="ARBA" id="ARBA00023014"/>
    </source>
</evidence>
<organism evidence="10 11">
    <name type="scientific">Mycobacterium palustre</name>
    <dbReference type="NCBI Taxonomy" id="153971"/>
    <lineage>
        <taxon>Bacteria</taxon>
        <taxon>Bacillati</taxon>
        <taxon>Actinomycetota</taxon>
        <taxon>Actinomycetes</taxon>
        <taxon>Mycobacteriales</taxon>
        <taxon>Mycobacteriaceae</taxon>
        <taxon>Mycobacterium</taxon>
        <taxon>Mycobacterium simiae complex</taxon>
    </lineage>
</organism>
<keyword evidence="3" id="KW-0001">2Fe-2S</keyword>
<dbReference type="SUPFAM" id="SSF63380">
    <property type="entry name" value="Riboflavin synthase domain-like"/>
    <property type="match status" value="1"/>
</dbReference>
<dbReference type="InterPro" id="IPR036010">
    <property type="entry name" value="2Fe-2S_ferredoxin-like_sf"/>
</dbReference>
<dbReference type="Proteomes" id="UP000193529">
    <property type="component" value="Unassembled WGS sequence"/>
</dbReference>
<dbReference type="PANTHER" id="PTHR47354">
    <property type="entry name" value="NADH OXIDOREDUCTASE HCR"/>
    <property type="match status" value="1"/>
</dbReference>
<evidence type="ECO:0000256" key="5">
    <source>
        <dbReference type="ARBA" id="ARBA00023002"/>
    </source>
</evidence>
<dbReference type="Gene3D" id="2.40.30.10">
    <property type="entry name" value="Translation factors"/>
    <property type="match status" value="1"/>
</dbReference>
<dbReference type="AlphaFoldDB" id="A0A1X1ZF81"/>
<feature type="domain" description="FAD-binding FR-type" evidence="9">
    <location>
        <begin position="5"/>
        <end position="107"/>
    </location>
</feature>
<proteinExistence type="predicted"/>
<dbReference type="InterPro" id="IPR039261">
    <property type="entry name" value="FNR_nucleotide-bd"/>
</dbReference>
<dbReference type="STRING" id="153971.AWC19_13650"/>
<name>A0A1X1ZF81_9MYCO</name>
<evidence type="ECO:0000256" key="1">
    <source>
        <dbReference type="ARBA" id="ARBA00001974"/>
    </source>
</evidence>
<evidence type="ECO:0000256" key="6">
    <source>
        <dbReference type="ARBA" id="ARBA00023004"/>
    </source>
</evidence>
<keyword evidence="4" id="KW-0479">Metal-binding</keyword>
<evidence type="ECO:0000259" key="9">
    <source>
        <dbReference type="PROSITE" id="PS51384"/>
    </source>
</evidence>
<keyword evidence="6" id="KW-0408">Iron</keyword>
<dbReference type="InterPro" id="IPR001041">
    <property type="entry name" value="2Fe-2S_ferredoxin-type"/>
</dbReference>
<comment type="caution">
    <text evidence="10">The sequence shown here is derived from an EMBL/GenBank/DDBJ whole genome shotgun (WGS) entry which is preliminary data.</text>
</comment>
<dbReference type="CDD" id="cd06185">
    <property type="entry name" value="PDR_like"/>
    <property type="match status" value="1"/>
</dbReference>
<dbReference type="InterPro" id="IPR017927">
    <property type="entry name" value="FAD-bd_FR_type"/>
</dbReference>
<evidence type="ECO:0000313" key="11">
    <source>
        <dbReference type="Proteomes" id="UP000193529"/>
    </source>
</evidence>
<dbReference type="InterPro" id="IPR001433">
    <property type="entry name" value="OxRdtase_FAD/NAD-bd"/>
</dbReference>
<keyword evidence="11" id="KW-1185">Reference proteome</keyword>
<sequence length="321" mass="35272">MESDPQTQALRVRRMSWEADDVLSIVLGSDDRADLPPFSCGAHIDLILRPDLIRQYSLCSDPAKKTEWTIAVLLERESRGGSTYVHSVLRPGMLVSATGPRNNFPLVDAEQYLFIAGGIGITPILPMVAEVERQSKNWALLYGGRRRASMAFLDELSQYGSKVVVTPQDECGLLDLKAAIDPLPTHAAVYCCGPEPLIAAVEATCSELGRAEPHVERFKARAQPIGCDRDEHNEPFELVLSKSGKRVTIPADKTIIEVLEDAGIYVPTSCEEGFCGTCETEVVSGTPDHRDEYLTDAERANNKSMMICVGRSKTPVLELRI</sequence>
<evidence type="ECO:0000256" key="2">
    <source>
        <dbReference type="ARBA" id="ARBA00022630"/>
    </source>
</evidence>
<evidence type="ECO:0000313" key="10">
    <source>
        <dbReference type="EMBL" id="ORW21988.1"/>
    </source>
</evidence>